<evidence type="ECO:0000313" key="3">
    <source>
        <dbReference type="EMBL" id="ACL43593.1"/>
    </source>
</evidence>
<organism evidence="3">
    <name type="scientific">Cyanothece sp. (strain PCC 7425 / ATCC 29141)</name>
    <dbReference type="NCBI Taxonomy" id="395961"/>
    <lineage>
        <taxon>Bacteria</taxon>
        <taxon>Bacillati</taxon>
        <taxon>Cyanobacteriota</taxon>
        <taxon>Cyanophyceae</taxon>
        <taxon>Gomontiellales</taxon>
        <taxon>Cyanothecaceae</taxon>
        <taxon>Cyanothece</taxon>
    </lineage>
</organism>
<dbReference type="STRING" id="395961.Cyan7425_1214"/>
<dbReference type="HOGENOM" id="CLU_1934554_0_0_3"/>
<dbReference type="PROSITE" id="PS50110">
    <property type="entry name" value="RESPONSE_REGULATORY"/>
    <property type="match status" value="1"/>
</dbReference>
<accession>B8HMH8</accession>
<dbReference type="InterPro" id="IPR001789">
    <property type="entry name" value="Sig_transdc_resp-reg_receiver"/>
</dbReference>
<evidence type="ECO:0000256" key="1">
    <source>
        <dbReference type="PROSITE-ProRule" id="PRU00169"/>
    </source>
</evidence>
<proteinExistence type="predicted"/>
<dbReference type="AlphaFoldDB" id="B8HMH8"/>
<dbReference type="SMART" id="SM00448">
    <property type="entry name" value="REC"/>
    <property type="match status" value="1"/>
</dbReference>
<name>B8HMH8_CYAP4</name>
<dbReference type="eggNOG" id="COG0745">
    <property type="taxonomic scope" value="Bacteria"/>
</dbReference>
<dbReference type="SUPFAM" id="SSF52172">
    <property type="entry name" value="CheY-like"/>
    <property type="match status" value="1"/>
</dbReference>
<evidence type="ECO:0000259" key="2">
    <source>
        <dbReference type="PROSITE" id="PS50110"/>
    </source>
</evidence>
<dbReference type="Gene3D" id="3.40.50.2300">
    <property type="match status" value="1"/>
</dbReference>
<dbReference type="InterPro" id="IPR011006">
    <property type="entry name" value="CheY-like_superfamily"/>
</dbReference>
<dbReference type="GO" id="GO:0000160">
    <property type="term" value="P:phosphorelay signal transduction system"/>
    <property type="evidence" value="ECO:0007669"/>
    <property type="project" value="InterPro"/>
</dbReference>
<comment type="caution">
    <text evidence="1">Lacks conserved residue(s) required for the propagation of feature annotation.</text>
</comment>
<gene>
    <name evidence="3" type="ordered locus">Cyan7425_1214</name>
</gene>
<dbReference type="EMBL" id="CP001344">
    <property type="protein sequence ID" value="ACL43593.1"/>
    <property type="molecule type" value="Genomic_DNA"/>
</dbReference>
<dbReference type="KEGG" id="cyn:Cyan7425_1214"/>
<feature type="domain" description="Response regulatory" evidence="2">
    <location>
        <begin position="3"/>
        <end position="117"/>
    </location>
</feature>
<reference evidence="3" key="1">
    <citation type="submission" date="2009-01" db="EMBL/GenBank/DDBJ databases">
        <title>Complete sequence of chromosome Cyanothece sp. PCC 7425.</title>
        <authorList>
            <consortium name="US DOE Joint Genome Institute"/>
            <person name="Lucas S."/>
            <person name="Copeland A."/>
            <person name="Lapidus A."/>
            <person name="Glavina del Rio T."/>
            <person name="Dalin E."/>
            <person name="Tice H."/>
            <person name="Bruce D."/>
            <person name="Goodwin L."/>
            <person name="Pitluck S."/>
            <person name="Sims D."/>
            <person name="Meineke L."/>
            <person name="Brettin T."/>
            <person name="Detter J.C."/>
            <person name="Han C."/>
            <person name="Larimer F."/>
            <person name="Land M."/>
            <person name="Hauser L."/>
            <person name="Kyrpides N."/>
            <person name="Ovchinnikova G."/>
            <person name="Liberton M."/>
            <person name="Stoeckel J."/>
            <person name="Banerjee A."/>
            <person name="Singh A."/>
            <person name="Page L."/>
            <person name="Sato H."/>
            <person name="Zhao L."/>
            <person name="Sherman L."/>
            <person name="Pakrasi H."/>
            <person name="Richardson P."/>
        </authorList>
    </citation>
    <scope>NUCLEOTIDE SEQUENCE</scope>
    <source>
        <strain evidence="3">PCC 7425</strain>
    </source>
</reference>
<sequence>MTGILIVESESLIAWSIGEQLTDWGYHVVGSTTKVTTADQLAQRHPPDLILLSIDDYSIDDQVVRFVSQFNQTPIVFLFTVLAGESRNSLSREHSCHCWLNKPFLFSDLKTAIQALMHDSNPLGDLNGVKG</sequence>
<protein>
    <submittedName>
        <fullName evidence="3">Response regulator receiver protein</fullName>
    </submittedName>
</protein>